<evidence type="ECO:0000313" key="3">
    <source>
        <dbReference type="Proteomes" id="UP000299102"/>
    </source>
</evidence>
<evidence type="ECO:0000313" key="2">
    <source>
        <dbReference type="EMBL" id="GBP40769.1"/>
    </source>
</evidence>
<gene>
    <name evidence="2" type="ORF">EVAR_26433_1</name>
</gene>
<keyword evidence="3" id="KW-1185">Reference proteome</keyword>
<dbReference type="EMBL" id="BGZK01000387">
    <property type="protein sequence ID" value="GBP40769.1"/>
    <property type="molecule type" value="Genomic_DNA"/>
</dbReference>
<feature type="compositionally biased region" description="Polar residues" evidence="1">
    <location>
        <begin position="161"/>
        <end position="172"/>
    </location>
</feature>
<accession>A0A4C1VRG9</accession>
<dbReference type="AlphaFoldDB" id="A0A4C1VRG9"/>
<dbReference type="Proteomes" id="UP000299102">
    <property type="component" value="Unassembled WGS sequence"/>
</dbReference>
<protein>
    <submittedName>
        <fullName evidence="2">Uncharacterized protein</fullName>
    </submittedName>
</protein>
<proteinExistence type="predicted"/>
<comment type="caution">
    <text evidence="2">The sequence shown here is derived from an EMBL/GenBank/DDBJ whole genome shotgun (WGS) entry which is preliminary data.</text>
</comment>
<feature type="compositionally biased region" description="Polar residues" evidence="1">
    <location>
        <begin position="179"/>
        <end position="191"/>
    </location>
</feature>
<reference evidence="2 3" key="1">
    <citation type="journal article" date="2019" name="Commun. Biol.">
        <title>The bagworm genome reveals a unique fibroin gene that provides high tensile strength.</title>
        <authorList>
            <person name="Kono N."/>
            <person name="Nakamura H."/>
            <person name="Ohtoshi R."/>
            <person name="Tomita M."/>
            <person name="Numata K."/>
            <person name="Arakawa K."/>
        </authorList>
    </citation>
    <scope>NUCLEOTIDE SEQUENCE [LARGE SCALE GENOMIC DNA]</scope>
</reference>
<evidence type="ECO:0000256" key="1">
    <source>
        <dbReference type="SAM" id="MobiDB-lite"/>
    </source>
</evidence>
<feature type="region of interest" description="Disordered" evidence="1">
    <location>
        <begin position="161"/>
        <end position="197"/>
    </location>
</feature>
<sequence>MASVISELGVDFRSGKMIVHRFILTFSQYQLPNFITCVQAYFVASLALTSSAQRCHLDDLSWRGAALRKVSRSANNENRPFHSRAPACEGITQGATVIVTSSKRFHGSCVFRGARCGGGDARARHSKAASLNWKIQFWNGTRSEFRSRRHGCRTESFCRSAESSPKADNNFRSRCLKTEPSTSVPRRSAATNDPRHQFDANILDRRLSLHSVARKSS</sequence>
<organism evidence="2 3">
    <name type="scientific">Eumeta variegata</name>
    <name type="common">Bagworm moth</name>
    <name type="synonym">Eumeta japonica</name>
    <dbReference type="NCBI Taxonomy" id="151549"/>
    <lineage>
        <taxon>Eukaryota</taxon>
        <taxon>Metazoa</taxon>
        <taxon>Ecdysozoa</taxon>
        <taxon>Arthropoda</taxon>
        <taxon>Hexapoda</taxon>
        <taxon>Insecta</taxon>
        <taxon>Pterygota</taxon>
        <taxon>Neoptera</taxon>
        <taxon>Endopterygota</taxon>
        <taxon>Lepidoptera</taxon>
        <taxon>Glossata</taxon>
        <taxon>Ditrysia</taxon>
        <taxon>Tineoidea</taxon>
        <taxon>Psychidae</taxon>
        <taxon>Oiketicinae</taxon>
        <taxon>Eumeta</taxon>
    </lineage>
</organism>
<name>A0A4C1VRG9_EUMVA</name>